<dbReference type="SMART" id="SM00614">
    <property type="entry name" value="ZnF_BED"/>
    <property type="match status" value="1"/>
</dbReference>
<dbReference type="GO" id="GO:0005634">
    <property type="term" value="C:nucleus"/>
    <property type="evidence" value="ECO:0007669"/>
    <property type="project" value="UniProtKB-SubCell"/>
</dbReference>
<sequence length="470" mass="53816">MTTFNVEETQNLGTSAPSVVSNVTRAPRRNRSNVWNHFTPDPDLSGIAICDYCTAKLKSSNGTTSMAAHTNNCKSNPNNNKADKRLKTTSLTTYVTSPSTIVAERFDQQKCRDVVVAMVVEMELPFRHVDHKAFRCCMNVFQPRWTPISRHTVARDVLSLWERERTKLKSFLSQHCQSMCLTTDGWTSCQNKSMLRRLLIGNLHFLGCAKTVQIEYKGSVILDVETRWNSTHDMLKAALKLEKTFDEVDDTDSKYRKELEKKHGVPTFLDWEKAHPRQKLVYLNWFIERNFVKLEADALKEKLDLNLKAIFEEYNNSVGGGVGGSQGESEPTTSVGQIGNPNYYYGKFLQSTGVVNSSGFKSELIKYFNDGLEEDSPNFDILNYWKLEAKQSSEAQRGSECLQEFRSSEKFRSSKMFRCLQEFRSYLLVMSYSEDEDIQKLEYEGLLEANNLRPIRFQVIKGSSEAKEFP</sequence>
<dbReference type="PANTHER" id="PTHR46481:SF10">
    <property type="entry name" value="ZINC FINGER BED DOMAIN-CONTAINING PROTEIN 39"/>
    <property type="match status" value="1"/>
</dbReference>
<proteinExistence type="predicted"/>
<evidence type="ECO:0000313" key="12">
    <source>
        <dbReference type="Proteomes" id="UP000242715"/>
    </source>
</evidence>
<dbReference type="EMBL" id="DF974052">
    <property type="protein sequence ID" value="GAU44554.1"/>
    <property type="molecule type" value="Genomic_DNA"/>
</dbReference>
<dbReference type="PROSITE" id="PS50808">
    <property type="entry name" value="ZF_BED"/>
    <property type="match status" value="1"/>
</dbReference>
<dbReference type="InterPro" id="IPR052035">
    <property type="entry name" value="ZnF_BED_domain_contain"/>
</dbReference>
<evidence type="ECO:0000256" key="5">
    <source>
        <dbReference type="ARBA" id="ARBA00023015"/>
    </source>
</evidence>
<dbReference type="SUPFAM" id="SSF53098">
    <property type="entry name" value="Ribonuclease H-like"/>
    <property type="match status" value="1"/>
</dbReference>
<dbReference type="Proteomes" id="UP000242715">
    <property type="component" value="Unassembled WGS sequence"/>
</dbReference>
<dbReference type="GO" id="GO:0003677">
    <property type="term" value="F:DNA binding"/>
    <property type="evidence" value="ECO:0007669"/>
    <property type="project" value="InterPro"/>
</dbReference>
<evidence type="ECO:0000256" key="2">
    <source>
        <dbReference type="ARBA" id="ARBA00022723"/>
    </source>
</evidence>
<evidence type="ECO:0000313" key="11">
    <source>
        <dbReference type="EMBL" id="GAU44554.1"/>
    </source>
</evidence>
<dbReference type="InterPro" id="IPR012337">
    <property type="entry name" value="RNaseH-like_sf"/>
</dbReference>
<evidence type="ECO:0000256" key="4">
    <source>
        <dbReference type="ARBA" id="ARBA00022833"/>
    </source>
</evidence>
<keyword evidence="6" id="KW-0804">Transcription</keyword>
<evidence type="ECO:0000256" key="8">
    <source>
        <dbReference type="PROSITE-ProRule" id="PRU00027"/>
    </source>
</evidence>
<dbReference type="GO" id="GO:0009791">
    <property type="term" value="P:post-embryonic development"/>
    <property type="evidence" value="ECO:0007669"/>
    <property type="project" value="UniProtKB-ARBA"/>
</dbReference>
<evidence type="ECO:0000256" key="3">
    <source>
        <dbReference type="ARBA" id="ARBA00022771"/>
    </source>
</evidence>
<dbReference type="AlphaFoldDB" id="A0A2Z6NJI0"/>
<keyword evidence="3 8" id="KW-0863">Zinc-finger</keyword>
<evidence type="ECO:0000256" key="1">
    <source>
        <dbReference type="ARBA" id="ARBA00004123"/>
    </source>
</evidence>
<reference evidence="12" key="1">
    <citation type="journal article" date="2017" name="Front. Plant Sci.">
        <title>Climate Clever Clovers: New Paradigm to Reduce the Environmental Footprint of Ruminants by Breeding Low Methanogenic Forages Utilizing Haplotype Variation.</title>
        <authorList>
            <person name="Kaur P."/>
            <person name="Appels R."/>
            <person name="Bayer P.E."/>
            <person name="Keeble-Gagnere G."/>
            <person name="Wang J."/>
            <person name="Hirakawa H."/>
            <person name="Shirasawa K."/>
            <person name="Vercoe P."/>
            <person name="Stefanova K."/>
            <person name="Durmic Z."/>
            <person name="Nichols P."/>
            <person name="Revell C."/>
            <person name="Isobe S.N."/>
            <person name="Edwards D."/>
            <person name="Erskine W."/>
        </authorList>
    </citation>
    <scope>NUCLEOTIDE SEQUENCE [LARGE SCALE GENOMIC DNA]</scope>
    <source>
        <strain evidence="12">cv. Daliak</strain>
    </source>
</reference>
<name>A0A2Z6NJI0_TRISU</name>
<dbReference type="PANTHER" id="PTHR46481">
    <property type="entry name" value="ZINC FINGER BED DOMAIN-CONTAINING PROTEIN 4"/>
    <property type="match status" value="1"/>
</dbReference>
<dbReference type="Pfam" id="PF02892">
    <property type="entry name" value="zf-BED"/>
    <property type="match status" value="1"/>
</dbReference>
<feature type="region of interest" description="Disordered" evidence="9">
    <location>
        <begin position="1"/>
        <end position="20"/>
    </location>
</feature>
<protein>
    <recommendedName>
        <fullName evidence="10">BED-type domain-containing protein</fullName>
    </recommendedName>
</protein>
<evidence type="ECO:0000256" key="6">
    <source>
        <dbReference type="ARBA" id="ARBA00023163"/>
    </source>
</evidence>
<evidence type="ECO:0000256" key="7">
    <source>
        <dbReference type="ARBA" id="ARBA00023242"/>
    </source>
</evidence>
<dbReference type="InterPro" id="IPR036236">
    <property type="entry name" value="Znf_C2H2_sf"/>
</dbReference>
<dbReference type="GO" id="GO:0008270">
    <property type="term" value="F:zinc ion binding"/>
    <property type="evidence" value="ECO:0007669"/>
    <property type="project" value="UniProtKB-KW"/>
</dbReference>
<organism evidence="11 12">
    <name type="scientific">Trifolium subterraneum</name>
    <name type="common">Subterranean clover</name>
    <dbReference type="NCBI Taxonomy" id="3900"/>
    <lineage>
        <taxon>Eukaryota</taxon>
        <taxon>Viridiplantae</taxon>
        <taxon>Streptophyta</taxon>
        <taxon>Embryophyta</taxon>
        <taxon>Tracheophyta</taxon>
        <taxon>Spermatophyta</taxon>
        <taxon>Magnoliopsida</taxon>
        <taxon>eudicotyledons</taxon>
        <taxon>Gunneridae</taxon>
        <taxon>Pentapetalae</taxon>
        <taxon>rosids</taxon>
        <taxon>fabids</taxon>
        <taxon>Fabales</taxon>
        <taxon>Fabaceae</taxon>
        <taxon>Papilionoideae</taxon>
        <taxon>50 kb inversion clade</taxon>
        <taxon>NPAAA clade</taxon>
        <taxon>Hologalegina</taxon>
        <taxon>IRL clade</taxon>
        <taxon>Trifolieae</taxon>
        <taxon>Trifolium</taxon>
    </lineage>
</organism>
<keyword evidence="12" id="KW-1185">Reference proteome</keyword>
<dbReference type="SUPFAM" id="SSF57667">
    <property type="entry name" value="beta-beta-alpha zinc fingers"/>
    <property type="match status" value="1"/>
</dbReference>
<evidence type="ECO:0000256" key="9">
    <source>
        <dbReference type="SAM" id="MobiDB-lite"/>
    </source>
</evidence>
<comment type="subcellular location">
    <subcellularLocation>
        <location evidence="1">Nucleus</location>
    </subcellularLocation>
</comment>
<keyword evidence="5" id="KW-0805">Transcription regulation</keyword>
<gene>
    <name evidence="11" type="ORF">TSUD_400180</name>
</gene>
<feature type="domain" description="BED-type" evidence="10">
    <location>
        <begin position="29"/>
        <end position="80"/>
    </location>
</feature>
<dbReference type="InterPro" id="IPR003656">
    <property type="entry name" value="Znf_BED"/>
</dbReference>
<keyword evidence="4" id="KW-0862">Zinc</keyword>
<keyword evidence="7" id="KW-0539">Nucleus</keyword>
<accession>A0A2Z6NJI0</accession>
<keyword evidence="2" id="KW-0479">Metal-binding</keyword>
<evidence type="ECO:0000259" key="10">
    <source>
        <dbReference type="PROSITE" id="PS50808"/>
    </source>
</evidence>